<dbReference type="Proteomes" id="UP000248039">
    <property type="component" value="Unassembled WGS sequence"/>
</dbReference>
<gene>
    <name evidence="2" type="ORF">C7C46_25265</name>
</gene>
<dbReference type="Gene3D" id="2.90.10.10">
    <property type="entry name" value="Bulb-type lectin domain"/>
    <property type="match status" value="2"/>
</dbReference>
<accession>A0A2V4NWA3</accession>
<feature type="domain" description="Bulb-type lectin" evidence="1">
    <location>
        <begin position="1"/>
        <end position="102"/>
    </location>
</feature>
<dbReference type="EMBL" id="PYBW01000101">
    <property type="protein sequence ID" value="PYC73047.1"/>
    <property type="molecule type" value="Genomic_DNA"/>
</dbReference>
<protein>
    <recommendedName>
        <fullName evidence="1">Bulb-type lectin domain-containing protein</fullName>
    </recommendedName>
</protein>
<organism evidence="2 3">
    <name type="scientific">Streptomyces tateyamensis</name>
    <dbReference type="NCBI Taxonomy" id="565073"/>
    <lineage>
        <taxon>Bacteria</taxon>
        <taxon>Bacillati</taxon>
        <taxon>Actinomycetota</taxon>
        <taxon>Actinomycetes</taxon>
        <taxon>Kitasatosporales</taxon>
        <taxon>Streptomycetaceae</taxon>
        <taxon>Streptomyces</taxon>
    </lineage>
</organism>
<keyword evidence="3" id="KW-1185">Reference proteome</keyword>
<evidence type="ECO:0000313" key="3">
    <source>
        <dbReference type="Proteomes" id="UP000248039"/>
    </source>
</evidence>
<name>A0A2V4NWA3_9ACTN</name>
<dbReference type="PROSITE" id="PS50927">
    <property type="entry name" value="BULB_LECTIN"/>
    <property type="match status" value="1"/>
</dbReference>
<reference evidence="2 3" key="1">
    <citation type="submission" date="2018-03" db="EMBL/GenBank/DDBJ databases">
        <title>Bioinformatic expansion and discovery of thiopeptide antibiotics.</title>
        <authorList>
            <person name="Schwalen C.J."/>
            <person name="Hudson G.A."/>
            <person name="Mitchell D.A."/>
        </authorList>
    </citation>
    <scope>NUCLEOTIDE SEQUENCE [LARGE SCALE GENOMIC DNA]</scope>
    <source>
        <strain evidence="2 3">ATCC 21389</strain>
    </source>
</reference>
<evidence type="ECO:0000313" key="2">
    <source>
        <dbReference type="EMBL" id="PYC73047.1"/>
    </source>
</evidence>
<dbReference type="SMART" id="SM00108">
    <property type="entry name" value="B_lectin"/>
    <property type="match status" value="1"/>
</dbReference>
<proteinExistence type="predicted"/>
<dbReference type="AlphaFoldDB" id="A0A2V4NWA3"/>
<comment type="caution">
    <text evidence="2">The sequence shown here is derived from an EMBL/GenBank/DDBJ whole genome shotgun (WGS) entry which is preliminary data.</text>
</comment>
<dbReference type="SUPFAM" id="SSF51110">
    <property type="entry name" value="alpha-D-mannose-specific plant lectins"/>
    <property type="match status" value="2"/>
</dbReference>
<sequence>MLTMQTDGNLVLYALNIQNTPTSQALWSTNTSGNPGAYATMQTDGNLVVYKPDFAYTTPGTSANALWSSATPNNPAAVAKIQDDCNFVIYNTTGTPVWNTHTYNPNP</sequence>
<dbReference type="InterPro" id="IPR001480">
    <property type="entry name" value="Bulb-type_lectin_dom"/>
</dbReference>
<dbReference type="InterPro" id="IPR036426">
    <property type="entry name" value="Bulb-type_lectin_dom_sf"/>
</dbReference>
<evidence type="ECO:0000259" key="1">
    <source>
        <dbReference type="PROSITE" id="PS50927"/>
    </source>
</evidence>